<dbReference type="InterPro" id="IPR011006">
    <property type="entry name" value="CheY-like_superfamily"/>
</dbReference>
<dbReference type="Pfam" id="PF00196">
    <property type="entry name" value="GerE"/>
    <property type="match status" value="1"/>
</dbReference>
<comment type="caution">
    <text evidence="6">The sequence shown here is derived from an EMBL/GenBank/DDBJ whole genome shotgun (WGS) entry which is preliminary data.</text>
</comment>
<proteinExistence type="predicted"/>
<dbReference type="PRINTS" id="PR00038">
    <property type="entry name" value="HTHLUXR"/>
</dbReference>
<dbReference type="InterPro" id="IPR058245">
    <property type="entry name" value="NreC/VraR/RcsB-like_REC"/>
</dbReference>
<evidence type="ECO:0000256" key="2">
    <source>
        <dbReference type="ARBA" id="ARBA00023125"/>
    </source>
</evidence>
<sequence>MLVVDDHPMMRDGLRATIELETDMQVAGEAVDGAQAIELFEALRPDVTLLDLQMPHVDGLQALTAIRKLKPDASIVVFTIYPGDARVTQALTLGATSYLLKSARKDEIVAAIRAAAHGQQVIAAEISDELAANQGRAVLTVRELSLLRLVKEGMSNRLIAESLFLSEDTVKTYMKNILLKLGASDRTHAVTIAQRRGFIDS</sequence>
<dbReference type="SMART" id="SM00448">
    <property type="entry name" value="REC"/>
    <property type="match status" value="1"/>
</dbReference>
<feature type="domain" description="Response regulatory" evidence="5">
    <location>
        <begin position="1"/>
        <end position="116"/>
    </location>
</feature>
<dbReference type="PANTHER" id="PTHR43214">
    <property type="entry name" value="TWO-COMPONENT RESPONSE REGULATOR"/>
    <property type="match status" value="1"/>
</dbReference>
<dbReference type="SMART" id="SM00421">
    <property type="entry name" value="HTH_LUXR"/>
    <property type="match status" value="1"/>
</dbReference>
<protein>
    <submittedName>
        <fullName evidence="6">Response regulator</fullName>
    </submittedName>
</protein>
<accession>A0ABV9C255</accession>
<dbReference type="InterPro" id="IPR001789">
    <property type="entry name" value="Sig_transdc_resp-reg_receiver"/>
</dbReference>
<dbReference type="PANTHER" id="PTHR43214:SF43">
    <property type="entry name" value="TWO-COMPONENT RESPONSE REGULATOR"/>
    <property type="match status" value="1"/>
</dbReference>
<evidence type="ECO:0000259" key="4">
    <source>
        <dbReference type="PROSITE" id="PS50043"/>
    </source>
</evidence>
<keyword evidence="7" id="KW-1185">Reference proteome</keyword>
<reference evidence="7" key="1">
    <citation type="journal article" date="2019" name="Int. J. Syst. Evol. Microbiol.">
        <title>The Global Catalogue of Microorganisms (GCM) 10K type strain sequencing project: providing services to taxonomists for standard genome sequencing and annotation.</title>
        <authorList>
            <consortium name="The Broad Institute Genomics Platform"/>
            <consortium name="The Broad Institute Genome Sequencing Center for Infectious Disease"/>
            <person name="Wu L."/>
            <person name="Ma J."/>
        </authorList>
    </citation>
    <scope>NUCLEOTIDE SEQUENCE [LARGE SCALE GENOMIC DNA]</scope>
    <source>
        <strain evidence="7">CCM 4481</strain>
    </source>
</reference>
<keyword evidence="2" id="KW-0238">DNA-binding</keyword>
<dbReference type="Proteomes" id="UP001595961">
    <property type="component" value="Unassembled WGS sequence"/>
</dbReference>
<dbReference type="InterPro" id="IPR000792">
    <property type="entry name" value="Tscrpt_reg_LuxR_C"/>
</dbReference>
<evidence type="ECO:0000259" key="5">
    <source>
        <dbReference type="PROSITE" id="PS50110"/>
    </source>
</evidence>
<dbReference type="CDD" id="cd17535">
    <property type="entry name" value="REC_NarL-like"/>
    <property type="match status" value="1"/>
</dbReference>
<dbReference type="PROSITE" id="PS50043">
    <property type="entry name" value="HTH_LUXR_2"/>
    <property type="match status" value="1"/>
</dbReference>
<dbReference type="SUPFAM" id="SSF52172">
    <property type="entry name" value="CheY-like"/>
    <property type="match status" value="1"/>
</dbReference>
<dbReference type="InterPro" id="IPR016032">
    <property type="entry name" value="Sig_transdc_resp-reg_C-effctor"/>
</dbReference>
<evidence type="ECO:0000256" key="1">
    <source>
        <dbReference type="ARBA" id="ARBA00022553"/>
    </source>
</evidence>
<keyword evidence="1 3" id="KW-0597">Phosphoprotein</keyword>
<name>A0ABV9C255_9GAMM</name>
<dbReference type="RefSeq" id="WP_266149386.1">
    <property type="nucleotide sequence ID" value="NZ_JAPDPF010000002.1"/>
</dbReference>
<evidence type="ECO:0000313" key="7">
    <source>
        <dbReference type="Proteomes" id="UP001595961"/>
    </source>
</evidence>
<dbReference type="Gene3D" id="3.40.50.2300">
    <property type="match status" value="1"/>
</dbReference>
<dbReference type="CDD" id="cd06170">
    <property type="entry name" value="LuxR_C_like"/>
    <property type="match status" value="1"/>
</dbReference>
<dbReference type="PROSITE" id="PS00622">
    <property type="entry name" value="HTH_LUXR_1"/>
    <property type="match status" value="1"/>
</dbReference>
<dbReference type="PROSITE" id="PS50110">
    <property type="entry name" value="RESPONSE_REGULATORY"/>
    <property type="match status" value="1"/>
</dbReference>
<dbReference type="InterPro" id="IPR039420">
    <property type="entry name" value="WalR-like"/>
</dbReference>
<dbReference type="Pfam" id="PF00072">
    <property type="entry name" value="Response_reg"/>
    <property type="match status" value="1"/>
</dbReference>
<evidence type="ECO:0000313" key="6">
    <source>
        <dbReference type="EMBL" id="MFC4527049.1"/>
    </source>
</evidence>
<dbReference type="SUPFAM" id="SSF46894">
    <property type="entry name" value="C-terminal effector domain of the bipartite response regulators"/>
    <property type="match status" value="1"/>
</dbReference>
<organism evidence="6 7">
    <name type="scientific">Dyella halodurans</name>
    <dbReference type="NCBI Taxonomy" id="1920171"/>
    <lineage>
        <taxon>Bacteria</taxon>
        <taxon>Pseudomonadati</taxon>
        <taxon>Pseudomonadota</taxon>
        <taxon>Gammaproteobacteria</taxon>
        <taxon>Lysobacterales</taxon>
        <taxon>Rhodanobacteraceae</taxon>
        <taxon>Dyella</taxon>
    </lineage>
</organism>
<feature type="domain" description="HTH luxR-type" evidence="4">
    <location>
        <begin position="132"/>
        <end position="197"/>
    </location>
</feature>
<dbReference type="EMBL" id="JBHSGA010000017">
    <property type="protein sequence ID" value="MFC4527049.1"/>
    <property type="molecule type" value="Genomic_DNA"/>
</dbReference>
<gene>
    <name evidence="6" type="ORF">ACFO5W_10440</name>
</gene>
<evidence type="ECO:0000256" key="3">
    <source>
        <dbReference type="PROSITE-ProRule" id="PRU00169"/>
    </source>
</evidence>
<feature type="modified residue" description="4-aspartylphosphate" evidence="3">
    <location>
        <position position="51"/>
    </location>
</feature>